<gene>
    <name evidence="8" type="ORF">LCGC14_2690920</name>
</gene>
<dbReference type="PROSITE" id="PS01063">
    <property type="entry name" value="SIGMA70_ECF"/>
    <property type="match status" value="1"/>
</dbReference>
<keyword evidence="3" id="KW-0731">Sigma factor</keyword>
<accession>A0A0F9BT90</accession>
<name>A0A0F9BT90_9ZZZZ</name>
<keyword evidence="4" id="KW-0238">DNA-binding</keyword>
<evidence type="ECO:0008006" key="9">
    <source>
        <dbReference type="Google" id="ProtNLM"/>
    </source>
</evidence>
<comment type="caution">
    <text evidence="8">The sequence shown here is derived from an EMBL/GenBank/DDBJ whole genome shotgun (WGS) entry which is preliminary data.</text>
</comment>
<evidence type="ECO:0000313" key="8">
    <source>
        <dbReference type="EMBL" id="KKK93634.1"/>
    </source>
</evidence>
<organism evidence="8">
    <name type="scientific">marine sediment metagenome</name>
    <dbReference type="NCBI Taxonomy" id="412755"/>
    <lineage>
        <taxon>unclassified sequences</taxon>
        <taxon>metagenomes</taxon>
        <taxon>ecological metagenomes</taxon>
    </lineage>
</organism>
<dbReference type="SUPFAM" id="SSF88659">
    <property type="entry name" value="Sigma3 and sigma4 domains of RNA polymerase sigma factors"/>
    <property type="match status" value="1"/>
</dbReference>
<dbReference type="InterPro" id="IPR013325">
    <property type="entry name" value="RNA_pol_sigma_r2"/>
</dbReference>
<dbReference type="Gene3D" id="1.10.1740.10">
    <property type="match status" value="1"/>
</dbReference>
<dbReference type="InterPro" id="IPR013324">
    <property type="entry name" value="RNA_pol_sigma_r3/r4-like"/>
</dbReference>
<comment type="similarity">
    <text evidence="1">Belongs to the sigma-70 factor family. ECF subfamily.</text>
</comment>
<dbReference type="InterPro" id="IPR000838">
    <property type="entry name" value="RNA_pol_sigma70_ECF_CS"/>
</dbReference>
<dbReference type="GO" id="GO:0003677">
    <property type="term" value="F:DNA binding"/>
    <property type="evidence" value="ECO:0007669"/>
    <property type="project" value="UniProtKB-KW"/>
</dbReference>
<dbReference type="GO" id="GO:0006352">
    <property type="term" value="P:DNA-templated transcription initiation"/>
    <property type="evidence" value="ECO:0007669"/>
    <property type="project" value="InterPro"/>
</dbReference>
<dbReference type="EMBL" id="LAZR01047690">
    <property type="protein sequence ID" value="KKK93634.1"/>
    <property type="molecule type" value="Genomic_DNA"/>
</dbReference>
<dbReference type="InterPro" id="IPR036388">
    <property type="entry name" value="WH-like_DNA-bd_sf"/>
</dbReference>
<dbReference type="PANTHER" id="PTHR43133:SF62">
    <property type="entry name" value="RNA POLYMERASE SIGMA FACTOR SIGZ"/>
    <property type="match status" value="1"/>
</dbReference>
<evidence type="ECO:0000256" key="3">
    <source>
        <dbReference type="ARBA" id="ARBA00023082"/>
    </source>
</evidence>
<dbReference type="Pfam" id="PF08281">
    <property type="entry name" value="Sigma70_r4_2"/>
    <property type="match status" value="1"/>
</dbReference>
<feature type="domain" description="RNA polymerase sigma-70 region 2" evidence="6">
    <location>
        <begin position="25"/>
        <end position="92"/>
    </location>
</feature>
<sequence>MTTPQDIELMIGRIAGGDRQAFLSLYDATSAKLFGVCLRVLNDRADAEDVLQEVFVKVWRNAGRYAANGLSPMTWLITVARNSAIDKLRARKAATDDMDAMAELPDRGPTPEAAAVAASEAARITSCLGELETDRAGAVRGAYLDGQSYQDLADRYDVPLNTMRTWLRRSLQKLRECLTR</sequence>
<dbReference type="AlphaFoldDB" id="A0A0F9BT90"/>
<evidence type="ECO:0000256" key="1">
    <source>
        <dbReference type="ARBA" id="ARBA00010641"/>
    </source>
</evidence>
<keyword evidence="2" id="KW-0805">Transcription regulation</keyword>
<evidence type="ECO:0000256" key="5">
    <source>
        <dbReference type="ARBA" id="ARBA00023163"/>
    </source>
</evidence>
<dbReference type="Gene3D" id="1.10.10.10">
    <property type="entry name" value="Winged helix-like DNA-binding domain superfamily/Winged helix DNA-binding domain"/>
    <property type="match status" value="1"/>
</dbReference>
<evidence type="ECO:0000259" key="7">
    <source>
        <dbReference type="Pfam" id="PF08281"/>
    </source>
</evidence>
<proteinExistence type="inferred from homology"/>
<evidence type="ECO:0000256" key="4">
    <source>
        <dbReference type="ARBA" id="ARBA00023125"/>
    </source>
</evidence>
<feature type="domain" description="RNA polymerase sigma factor 70 region 4 type 2" evidence="7">
    <location>
        <begin position="123"/>
        <end position="174"/>
    </location>
</feature>
<dbReference type="InterPro" id="IPR013249">
    <property type="entry name" value="RNA_pol_sigma70_r4_t2"/>
</dbReference>
<dbReference type="InterPro" id="IPR007627">
    <property type="entry name" value="RNA_pol_sigma70_r2"/>
</dbReference>
<dbReference type="NCBIfam" id="NF009167">
    <property type="entry name" value="PRK12514.1"/>
    <property type="match status" value="1"/>
</dbReference>
<evidence type="ECO:0000256" key="2">
    <source>
        <dbReference type="ARBA" id="ARBA00023015"/>
    </source>
</evidence>
<evidence type="ECO:0000259" key="6">
    <source>
        <dbReference type="Pfam" id="PF04542"/>
    </source>
</evidence>
<dbReference type="SUPFAM" id="SSF88946">
    <property type="entry name" value="Sigma2 domain of RNA polymerase sigma factors"/>
    <property type="match status" value="1"/>
</dbReference>
<dbReference type="GO" id="GO:0016987">
    <property type="term" value="F:sigma factor activity"/>
    <property type="evidence" value="ECO:0007669"/>
    <property type="project" value="UniProtKB-KW"/>
</dbReference>
<dbReference type="NCBIfam" id="TIGR02937">
    <property type="entry name" value="sigma70-ECF"/>
    <property type="match status" value="1"/>
</dbReference>
<keyword evidence="5" id="KW-0804">Transcription</keyword>
<dbReference type="Pfam" id="PF04542">
    <property type="entry name" value="Sigma70_r2"/>
    <property type="match status" value="1"/>
</dbReference>
<dbReference type="PANTHER" id="PTHR43133">
    <property type="entry name" value="RNA POLYMERASE ECF-TYPE SIGMA FACTO"/>
    <property type="match status" value="1"/>
</dbReference>
<reference evidence="8" key="1">
    <citation type="journal article" date="2015" name="Nature">
        <title>Complex archaea that bridge the gap between prokaryotes and eukaryotes.</title>
        <authorList>
            <person name="Spang A."/>
            <person name="Saw J.H."/>
            <person name="Jorgensen S.L."/>
            <person name="Zaremba-Niedzwiedzka K."/>
            <person name="Martijn J."/>
            <person name="Lind A.E."/>
            <person name="van Eijk R."/>
            <person name="Schleper C."/>
            <person name="Guy L."/>
            <person name="Ettema T.J."/>
        </authorList>
    </citation>
    <scope>NUCLEOTIDE SEQUENCE</scope>
</reference>
<dbReference type="InterPro" id="IPR039425">
    <property type="entry name" value="RNA_pol_sigma-70-like"/>
</dbReference>
<dbReference type="InterPro" id="IPR014284">
    <property type="entry name" value="RNA_pol_sigma-70_dom"/>
</dbReference>
<protein>
    <recommendedName>
        <fullName evidence="9">RNA polymerase sigma factor</fullName>
    </recommendedName>
</protein>